<proteinExistence type="predicted"/>
<dbReference type="SUPFAM" id="SSF82185">
    <property type="entry name" value="Histone H3 K4-specific methyltransferase SET7/9 N-terminal domain"/>
    <property type="match status" value="1"/>
</dbReference>
<dbReference type="Gene3D" id="2.20.110.10">
    <property type="entry name" value="Histone H3 K4-specific methyltransferase SET7/9 N-terminal domain"/>
    <property type="match status" value="1"/>
</dbReference>
<dbReference type="InterPro" id="IPR011652">
    <property type="entry name" value="MORN_2"/>
</dbReference>
<protein>
    <recommendedName>
        <fullName evidence="4">MORN repeat protein</fullName>
    </recommendedName>
</protein>
<evidence type="ECO:0000313" key="3">
    <source>
        <dbReference type="Proteomes" id="UP000245206"/>
    </source>
</evidence>
<keyword evidence="3" id="KW-1185">Reference proteome</keyword>
<dbReference type="AlphaFoldDB" id="A0A2P2DC30"/>
<evidence type="ECO:0008006" key="4">
    <source>
        <dbReference type="Google" id="ProtNLM"/>
    </source>
</evidence>
<organism evidence="2 3">
    <name type="scientific">Leptospira ellinghausenii</name>
    <dbReference type="NCBI Taxonomy" id="1917822"/>
    <lineage>
        <taxon>Bacteria</taxon>
        <taxon>Pseudomonadati</taxon>
        <taxon>Spirochaetota</taxon>
        <taxon>Spirochaetia</taxon>
        <taxon>Leptospirales</taxon>
        <taxon>Leptospiraceae</taxon>
        <taxon>Leptospira</taxon>
    </lineage>
</organism>
<sequence length="246" mass="28309">MTSTSTPIKDSPVWIFISLLLIIFLGGYLFGPCKGSTERPNTVPKDASFDKKTNHYQMIGEGYFREWYENGNLVAIVPIDALGRPDGIGKKLNYFDGTTIMEGKMVNGERDGLWKFYFSDGKMYIEQNYKAGYRKKQLWIQSAEIGNENGAYFRYYRNGRLNEKGFFDGGLRTGDWVRYYPDTKVEAKGSYSEDKKIGEWFYYYPTGVKEASELYSESGELVSRNTYYPNGSPWCIVKQNKTPECN</sequence>
<dbReference type="Gene3D" id="3.90.930.1">
    <property type="match status" value="1"/>
</dbReference>
<dbReference type="Pfam" id="PF07661">
    <property type="entry name" value="MORN_2"/>
    <property type="match status" value="3"/>
</dbReference>
<keyword evidence="1" id="KW-0812">Transmembrane</keyword>
<gene>
    <name evidence="2" type="ORF">LPTSP2_14770</name>
</gene>
<reference evidence="3" key="1">
    <citation type="journal article" date="2019" name="Microbiol. Immunol.">
        <title>Molecular and phenotypic characterization of Leptospira johnsonii sp. nov., Leptospira ellinghausenii sp. nov. and Leptospira ryugenii sp. nov. isolated from soil and water in Japan.</title>
        <authorList>
            <person name="Masuzawa T."/>
            <person name="Saito M."/>
            <person name="Nakao R."/>
            <person name="Nikaido Y."/>
            <person name="Matsumoto M."/>
            <person name="Ogawa M."/>
            <person name="Yokoyama M."/>
            <person name="Hidaka Y."/>
            <person name="Tomita J."/>
            <person name="Sakakibara K."/>
            <person name="Suzuki K."/>
            <person name="Yasuda S."/>
            <person name="Sato H."/>
            <person name="Yamaguchi M."/>
            <person name="Yoshida S.I."/>
            <person name="Koizumi N."/>
            <person name="Kawamura Y."/>
        </authorList>
    </citation>
    <scope>NUCLEOTIDE SEQUENCE [LARGE SCALE GENOMIC DNA]</scope>
    <source>
        <strain evidence="3">E18</strain>
    </source>
</reference>
<keyword evidence="1" id="KW-0472">Membrane</keyword>
<dbReference type="EMBL" id="BFAZ01000008">
    <property type="protein sequence ID" value="GBF42190.1"/>
    <property type="molecule type" value="Genomic_DNA"/>
</dbReference>
<dbReference type="Proteomes" id="UP000245206">
    <property type="component" value="Unassembled WGS sequence"/>
</dbReference>
<comment type="caution">
    <text evidence="2">The sequence shown here is derived from an EMBL/GenBank/DDBJ whole genome shotgun (WGS) entry which is preliminary data.</text>
</comment>
<evidence type="ECO:0000256" key="1">
    <source>
        <dbReference type="SAM" id="Phobius"/>
    </source>
</evidence>
<keyword evidence="1" id="KW-1133">Transmembrane helix</keyword>
<name>A0A2P2DC30_9LEPT</name>
<feature type="transmembrane region" description="Helical" evidence="1">
    <location>
        <begin position="12"/>
        <end position="31"/>
    </location>
</feature>
<accession>A0A2P2DC30</accession>
<dbReference type="OrthoDB" id="337246at2"/>
<evidence type="ECO:0000313" key="2">
    <source>
        <dbReference type="EMBL" id="GBF42190.1"/>
    </source>
</evidence>
<dbReference type="RefSeq" id="WP_108959324.1">
    <property type="nucleotide sequence ID" value="NZ_BFAZ01000008.1"/>
</dbReference>